<feature type="domain" description="Phage shock protein PspC N-terminal" evidence="2">
    <location>
        <begin position="13"/>
        <end position="65"/>
    </location>
</feature>
<comment type="caution">
    <text evidence="3">The sequence shown here is derived from an EMBL/GenBank/DDBJ whole genome shotgun (WGS) entry which is preliminary data.</text>
</comment>
<dbReference type="Pfam" id="PF04024">
    <property type="entry name" value="PspC"/>
    <property type="match status" value="1"/>
</dbReference>
<dbReference type="PATRIC" id="fig|1303.79.peg.1671"/>
<evidence type="ECO:0000259" key="2">
    <source>
        <dbReference type="Pfam" id="PF04024"/>
    </source>
</evidence>
<proteinExistence type="predicted"/>
<keyword evidence="1" id="KW-0472">Membrane</keyword>
<evidence type="ECO:0000313" key="4">
    <source>
        <dbReference type="Proteomes" id="UP000072653"/>
    </source>
</evidence>
<keyword evidence="1" id="KW-1133">Transmembrane helix</keyword>
<feature type="transmembrane region" description="Helical" evidence="1">
    <location>
        <begin position="81"/>
        <end position="103"/>
    </location>
</feature>
<evidence type="ECO:0000256" key="1">
    <source>
        <dbReference type="SAM" id="Phobius"/>
    </source>
</evidence>
<reference evidence="3 4" key="1">
    <citation type="submission" date="2016-01" db="EMBL/GenBank/DDBJ databases">
        <title>Highly variable Streptococcus oralis are common among viridans streptococci isolated from primates.</title>
        <authorList>
            <person name="Denapaite D."/>
            <person name="Rieger M."/>
            <person name="Koendgen S."/>
            <person name="Brueckner R."/>
            <person name="Ochigava I."/>
            <person name="Kappeler P."/>
            <person name="Maetz-Rensing K."/>
            <person name="Leendertz F."/>
            <person name="Hakenbeck R."/>
        </authorList>
    </citation>
    <scope>NUCLEOTIDE SEQUENCE [LARGE SCALE GENOMIC DNA]</scope>
    <source>
        <strain evidence="3 4">DD16</strain>
    </source>
</reference>
<dbReference type="EMBL" id="LQOB01000267">
    <property type="protein sequence ID" value="KXT85617.1"/>
    <property type="molecule type" value="Genomic_DNA"/>
</dbReference>
<name>A0A139PBT3_STROR</name>
<evidence type="ECO:0000313" key="3">
    <source>
        <dbReference type="EMBL" id="KXT85617.1"/>
    </source>
</evidence>
<gene>
    <name evidence="3" type="ORF">SORDD16_01398</name>
</gene>
<dbReference type="Proteomes" id="UP000072653">
    <property type="component" value="Unassembled WGS sequence"/>
</dbReference>
<dbReference type="AlphaFoldDB" id="A0A139PBT3"/>
<accession>A0A139PBT3</accession>
<protein>
    <recommendedName>
        <fullName evidence="2">Phage shock protein PspC N-terminal domain-containing protein</fullName>
    </recommendedName>
</protein>
<feature type="transmembrane region" description="Helical" evidence="1">
    <location>
        <begin position="38"/>
        <end position="61"/>
    </location>
</feature>
<organism evidence="3 4">
    <name type="scientific">Streptococcus oralis</name>
    <dbReference type="NCBI Taxonomy" id="1303"/>
    <lineage>
        <taxon>Bacteria</taxon>
        <taxon>Bacillati</taxon>
        <taxon>Bacillota</taxon>
        <taxon>Bacilli</taxon>
        <taxon>Lactobacillales</taxon>
        <taxon>Streptococcaceae</taxon>
        <taxon>Streptococcus</taxon>
    </lineage>
</organism>
<keyword evidence="1" id="KW-0812">Transmembrane</keyword>
<dbReference type="InterPro" id="IPR007168">
    <property type="entry name" value="Phageshock_PspC_N"/>
</dbReference>
<sequence>MMKKFLADFQVDTEHKELAGVCAGLGNYFNIQANIVRLVTVLLFLSSTEIGIITVTLYAYLAGWLGNEPLGDGAKKARNQAILLFAVCLILVSLGTEGLTAIYESGKVFGQWLVGLV</sequence>